<reference evidence="7 8" key="1">
    <citation type="submission" date="2016-10" db="EMBL/GenBank/DDBJ databases">
        <authorList>
            <person name="de Groot N.N."/>
        </authorList>
    </citation>
    <scope>NUCLEOTIDE SEQUENCE [LARGE SCALE GENOMIC DNA]</scope>
    <source>
        <strain evidence="7 8">CPCC 201259</strain>
    </source>
</reference>
<keyword evidence="3" id="KW-0378">Hydrolase</keyword>
<keyword evidence="4" id="KW-0862">Zinc</keyword>
<dbReference type="InterPro" id="IPR051013">
    <property type="entry name" value="MBL_superfamily_lactonases"/>
</dbReference>
<dbReference type="EMBL" id="RBXX01000002">
    <property type="protein sequence ID" value="RKT86802.1"/>
    <property type="molecule type" value="Genomic_DNA"/>
</dbReference>
<gene>
    <name evidence="6" type="ORF">ATL45_5181</name>
    <name evidence="7" type="ORF">SAMN05421805_109147</name>
</gene>
<organism evidence="7 8">
    <name type="scientific">Saccharopolyspora antimicrobica</name>
    <dbReference type="NCBI Taxonomy" id="455193"/>
    <lineage>
        <taxon>Bacteria</taxon>
        <taxon>Bacillati</taxon>
        <taxon>Actinomycetota</taxon>
        <taxon>Actinomycetes</taxon>
        <taxon>Pseudonocardiales</taxon>
        <taxon>Pseudonocardiaceae</taxon>
        <taxon>Saccharopolyspora</taxon>
    </lineage>
</organism>
<dbReference type="Pfam" id="PF00753">
    <property type="entry name" value="Lactamase_B"/>
    <property type="match status" value="1"/>
</dbReference>
<feature type="domain" description="Metallo-beta-lactamase" evidence="5">
    <location>
        <begin position="32"/>
        <end position="261"/>
    </location>
</feature>
<evidence type="ECO:0000256" key="2">
    <source>
        <dbReference type="ARBA" id="ARBA00022723"/>
    </source>
</evidence>
<reference evidence="6 9" key="2">
    <citation type="submission" date="2018-10" db="EMBL/GenBank/DDBJ databases">
        <title>Sequencing the genomes of 1000 actinobacteria strains.</title>
        <authorList>
            <person name="Klenk H.-P."/>
        </authorList>
    </citation>
    <scope>NUCLEOTIDE SEQUENCE [LARGE SCALE GENOMIC DNA]</scope>
    <source>
        <strain evidence="6 9">DSM 45119</strain>
    </source>
</reference>
<dbReference type="Gene3D" id="3.60.15.10">
    <property type="entry name" value="Ribonuclease Z/Hydroxyacylglutathione hydrolase-like"/>
    <property type="match status" value="1"/>
</dbReference>
<dbReference type="EMBL" id="FOUP01000009">
    <property type="protein sequence ID" value="SFO10397.1"/>
    <property type="molecule type" value="Genomic_DNA"/>
</dbReference>
<dbReference type="PANTHER" id="PTHR42978:SF3">
    <property type="entry name" value="BLR3078 PROTEIN"/>
    <property type="match status" value="1"/>
</dbReference>
<evidence type="ECO:0000313" key="8">
    <source>
        <dbReference type="Proteomes" id="UP000199398"/>
    </source>
</evidence>
<dbReference type="GO" id="GO:0046872">
    <property type="term" value="F:metal ion binding"/>
    <property type="evidence" value="ECO:0007669"/>
    <property type="project" value="UniProtKB-KW"/>
</dbReference>
<dbReference type="InterPro" id="IPR036866">
    <property type="entry name" value="RibonucZ/Hydroxyglut_hydro"/>
</dbReference>
<dbReference type="Proteomes" id="UP000270697">
    <property type="component" value="Unassembled WGS sequence"/>
</dbReference>
<dbReference type="Proteomes" id="UP000199398">
    <property type="component" value="Unassembled WGS sequence"/>
</dbReference>
<keyword evidence="9" id="KW-1185">Reference proteome</keyword>
<evidence type="ECO:0000259" key="5">
    <source>
        <dbReference type="SMART" id="SM00849"/>
    </source>
</evidence>
<protein>
    <submittedName>
        <fullName evidence="7">Metallo-beta-lactamase superfamily protein</fullName>
    </submittedName>
</protein>
<dbReference type="GO" id="GO:0016787">
    <property type="term" value="F:hydrolase activity"/>
    <property type="evidence" value="ECO:0007669"/>
    <property type="project" value="UniProtKB-KW"/>
</dbReference>
<dbReference type="OrthoDB" id="3196337at2"/>
<dbReference type="RefSeq" id="WP_093155601.1">
    <property type="nucleotide sequence ID" value="NZ_FOUP01000009.1"/>
</dbReference>
<comment type="similarity">
    <text evidence="1">Belongs to the metallo-beta-lactamase superfamily.</text>
</comment>
<dbReference type="PANTHER" id="PTHR42978">
    <property type="entry name" value="QUORUM-QUENCHING LACTONASE YTNP-RELATED-RELATED"/>
    <property type="match status" value="1"/>
</dbReference>
<name>A0A1I5EFY3_9PSEU</name>
<evidence type="ECO:0000313" key="6">
    <source>
        <dbReference type="EMBL" id="RKT86802.1"/>
    </source>
</evidence>
<dbReference type="STRING" id="455193.SAMN05421805_109147"/>
<evidence type="ECO:0000256" key="1">
    <source>
        <dbReference type="ARBA" id="ARBA00007749"/>
    </source>
</evidence>
<evidence type="ECO:0000313" key="7">
    <source>
        <dbReference type="EMBL" id="SFO10397.1"/>
    </source>
</evidence>
<dbReference type="SMART" id="SM00849">
    <property type="entry name" value="Lactamase_B"/>
    <property type="match status" value="1"/>
</dbReference>
<dbReference type="InterPro" id="IPR001279">
    <property type="entry name" value="Metallo-B-lactamas"/>
</dbReference>
<dbReference type="AlphaFoldDB" id="A0A1I5EFY3"/>
<sequence length="277" mass="31164">MRIHHLNCGTMRPFGGRLVNSAGSRFGAARMICHCLLVETEQGLVLVDSGMGIPDVTTHAKLMKQRLRLARPVLDADETAVAQLERLGHRAEDVRHIVLTHLDLDHAGGLPDFPHAQVHVHDVEHRTMLRDVEQDRYLRHQFQHGPKWRVHGSTGGERWFGFEAVRDLPGLPPEILLVPLPGHTRGHTGVAVRKPDGKWLLHAGDAFFHHGEMAEHPHCSPMLRYFQNKVQVDGPLRRHNQDRLRDLATAQSDQVEVFSAHDPVGLERARSRGNPDA</sequence>
<evidence type="ECO:0000256" key="4">
    <source>
        <dbReference type="ARBA" id="ARBA00022833"/>
    </source>
</evidence>
<dbReference type="CDD" id="cd07742">
    <property type="entry name" value="metallo-hydrolase-like_MBL-fold"/>
    <property type="match status" value="1"/>
</dbReference>
<dbReference type="SUPFAM" id="SSF56281">
    <property type="entry name" value="Metallo-hydrolase/oxidoreductase"/>
    <property type="match status" value="1"/>
</dbReference>
<evidence type="ECO:0000256" key="3">
    <source>
        <dbReference type="ARBA" id="ARBA00022801"/>
    </source>
</evidence>
<proteinExistence type="inferred from homology"/>
<accession>A0A1I5EFY3</accession>
<keyword evidence="2" id="KW-0479">Metal-binding</keyword>
<evidence type="ECO:0000313" key="9">
    <source>
        <dbReference type="Proteomes" id="UP000270697"/>
    </source>
</evidence>